<evidence type="ECO:0000313" key="2">
    <source>
        <dbReference type="EMBL" id="KAA8910955.1"/>
    </source>
</evidence>
<dbReference type="VEuPathDB" id="FungiDB:TRICI_003966"/>
<proteinExistence type="predicted"/>
<evidence type="ECO:0000256" key="1">
    <source>
        <dbReference type="SAM" id="MobiDB-lite"/>
    </source>
</evidence>
<accession>A0A642V8F5</accession>
<feature type="compositionally biased region" description="Acidic residues" evidence="1">
    <location>
        <begin position="43"/>
        <end position="53"/>
    </location>
</feature>
<dbReference type="Proteomes" id="UP000761534">
    <property type="component" value="Unassembled WGS sequence"/>
</dbReference>
<organism evidence="2 3">
    <name type="scientific">Trichomonascus ciferrii</name>
    <dbReference type="NCBI Taxonomy" id="44093"/>
    <lineage>
        <taxon>Eukaryota</taxon>
        <taxon>Fungi</taxon>
        <taxon>Dikarya</taxon>
        <taxon>Ascomycota</taxon>
        <taxon>Saccharomycotina</taxon>
        <taxon>Dipodascomycetes</taxon>
        <taxon>Dipodascales</taxon>
        <taxon>Trichomonascaceae</taxon>
        <taxon>Trichomonascus</taxon>
        <taxon>Trichomonascus ciferrii complex</taxon>
    </lineage>
</organism>
<reference evidence="2" key="1">
    <citation type="journal article" date="2019" name="G3 (Bethesda)">
        <title>Genome Assemblies of Two Rare Opportunistic Yeast Pathogens: Diutina rugosa (syn. Candida rugosa) and Trichomonascus ciferrii (syn. Candida ciferrii).</title>
        <authorList>
            <person name="Mixao V."/>
            <person name="Saus E."/>
            <person name="Hansen A.P."/>
            <person name="Lass-Florl C."/>
            <person name="Gabaldon T."/>
        </authorList>
    </citation>
    <scope>NUCLEOTIDE SEQUENCE</scope>
    <source>
        <strain evidence="2">CBS 4856</strain>
    </source>
</reference>
<feature type="compositionally biased region" description="Polar residues" evidence="1">
    <location>
        <begin position="135"/>
        <end position="148"/>
    </location>
</feature>
<protein>
    <submittedName>
        <fullName evidence="2">Uncharacterized protein</fullName>
    </submittedName>
</protein>
<gene>
    <name evidence="2" type="ORF">TRICI_003966</name>
</gene>
<comment type="caution">
    <text evidence="2">The sequence shown here is derived from an EMBL/GenBank/DDBJ whole genome shotgun (WGS) entry which is preliminary data.</text>
</comment>
<name>A0A642V8F5_9ASCO</name>
<feature type="region of interest" description="Disordered" evidence="1">
    <location>
        <begin position="135"/>
        <end position="159"/>
    </location>
</feature>
<keyword evidence="3" id="KW-1185">Reference proteome</keyword>
<dbReference type="EMBL" id="SWFS01000296">
    <property type="protein sequence ID" value="KAA8910955.1"/>
    <property type="molecule type" value="Genomic_DNA"/>
</dbReference>
<evidence type="ECO:0000313" key="3">
    <source>
        <dbReference type="Proteomes" id="UP000761534"/>
    </source>
</evidence>
<sequence length="191" mass="21411">MSNRGNNWVMGSVSPFQKDMVQLKGVYHDDENDEGVYNSEYEIGLDYDEDEDRNDGKDYSQTQVECRNDSDDHATELQQGVSEYEARAVVNGDDGGSDPVVGETGETINYADPEPELEIGAVLKLGNEVCSQSLPTNASNGELKPNQSGLGGQPERTYKNRTSQCCRSIFQRKSWRLDELRTKHAHNVQNW</sequence>
<feature type="region of interest" description="Disordered" evidence="1">
    <location>
        <begin position="27"/>
        <end position="72"/>
    </location>
</feature>
<dbReference type="AlphaFoldDB" id="A0A642V8F5"/>